<name>A0AAN6GBN7_9BASI</name>
<dbReference type="EMBL" id="JAPDMQ010000232">
    <property type="protein sequence ID" value="KAK0529831.1"/>
    <property type="molecule type" value="Genomic_DNA"/>
</dbReference>
<feature type="domain" description="Band 7" evidence="2">
    <location>
        <begin position="277"/>
        <end position="419"/>
    </location>
</feature>
<reference evidence="3" key="1">
    <citation type="journal article" date="2023" name="PhytoFront">
        <title>Draft Genome Resources of Seven Strains of Tilletia horrida, Causal Agent of Kernel Smut of Rice.</title>
        <authorList>
            <person name="Khanal S."/>
            <person name="Antony Babu S."/>
            <person name="Zhou X.G."/>
        </authorList>
    </citation>
    <scope>NUCLEOTIDE SEQUENCE</scope>
    <source>
        <strain evidence="3">TX3</strain>
    </source>
</reference>
<comment type="caution">
    <text evidence="3">The sequence shown here is derived from an EMBL/GenBank/DDBJ whole genome shotgun (WGS) entry which is preliminary data.</text>
</comment>
<evidence type="ECO:0000259" key="2">
    <source>
        <dbReference type="Pfam" id="PF01145"/>
    </source>
</evidence>
<evidence type="ECO:0000313" key="3">
    <source>
        <dbReference type="EMBL" id="KAK0529831.1"/>
    </source>
</evidence>
<keyword evidence="4" id="KW-1185">Reference proteome</keyword>
<gene>
    <name evidence="3" type="ORF">OC842_004117</name>
</gene>
<dbReference type="Pfam" id="PF01145">
    <property type="entry name" value="Band_7"/>
    <property type="match status" value="1"/>
</dbReference>
<proteinExistence type="predicted"/>
<feature type="coiled-coil region" evidence="1">
    <location>
        <begin position="446"/>
        <end position="476"/>
    </location>
</feature>
<dbReference type="Proteomes" id="UP001176521">
    <property type="component" value="Unassembled WGS sequence"/>
</dbReference>
<evidence type="ECO:0000313" key="4">
    <source>
        <dbReference type="Proteomes" id="UP001176521"/>
    </source>
</evidence>
<protein>
    <recommendedName>
        <fullName evidence="2">Band 7 domain-containing protein</fullName>
    </recommendedName>
</protein>
<dbReference type="Gene3D" id="3.30.479.30">
    <property type="entry name" value="Band 7 domain"/>
    <property type="match status" value="1"/>
</dbReference>
<keyword evidence="1" id="KW-0175">Coiled coil</keyword>
<dbReference type="InterPro" id="IPR036013">
    <property type="entry name" value="Band_7/SPFH_dom_sf"/>
</dbReference>
<dbReference type="InterPro" id="IPR001107">
    <property type="entry name" value="Band_7"/>
</dbReference>
<accession>A0AAN6GBN7</accession>
<dbReference type="AlphaFoldDB" id="A0AAN6GBN7"/>
<evidence type="ECO:0000256" key="1">
    <source>
        <dbReference type="SAM" id="Coils"/>
    </source>
</evidence>
<organism evidence="3 4">
    <name type="scientific">Tilletia horrida</name>
    <dbReference type="NCBI Taxonomy" id="155126"/>
    <lineage>
        <taxon>Eukaryota</taxon>
        <taxon>Fungi</taxon>
        <taxon>Dikarya</taxon>
        <taxon>Basidiomycota</taxon>
        <taxon>Ustilaginomycotina</taxon>
        <taxon>Exobasidiomycetes</taxon>
        <taxon>Tilletiales</taxon>
        <taxon>Tilletiaceae</taxon>
        <taxon>Tilletia</taxon>
    </lineage>
</organism>
<sequence>MSHPGSASNYSETVVDFPQPLAEFRKTGKSIVPDAQPQKQTELIIPNAGVGAAVQPAKALAPPPVDAFQNEFCVMVGKGGVKAALAELDDRLARSGRPRIISTRKPGTYFGREVQPGWCGLYLHGTLPKIILEPGQYVNFSLNCRWASKFVELSAKQWTHQGLTVVQVGQNEAAVMSDPNNRTFVLKNGGLVSFAAAGNYRVLEIVDQAHLNVEPVMDKHTKTVLGYARMVRDGTAVVATFLNVPANNSAVLQIGDHLEELPAGQHCITDPGVLLRNFYSKGESQAETGGIRVFTADQVEVQVKLYLKWKLHTPLLLAATNYESPYEALSDQVQSILVNVMSHLAYAQMAKQRTLGAEMSTGGEDEAFLDALRTRCLDDLSVAAKSYGIELRDLAVVDRRFLGSVAANIEKLTMRAMEIQVDATNVDRENQNAVKRKMGLLEAAKVDAERQRVEALAAAQQQIERARGEAESRRIAAEAEAAAIRLVAQADAEAAEARARVDASVSDRHAQIAQLARIQIDSVKAYGPNTVFVPPGGELANGMLRSIFPGAAGTGAK</sequence>